<dbReference type="AlphaFoldDB" id="A0A0U9HDZ6"/>
<comment type="catalytic activity">
    <reaction evidence="1">
        <text>ATP + protein L-histidine = ADP + protein N-phospho-L-histidine.</text>
        <dbReference type="EC" id="2.7.13.3"/>
    </reaction>
</comment>
<evidence type="ECO:0000256" key="1">
    <source>
        <dbReference type="ARBA" id="ARBA00000085"/>
    </source>
</evidence>
<dbReference type="GO" id="GO:0030295">
    <property type="term" value="F:protein kinase activator activity"/>
    <property type="evidence" value="ECO:0007669"/>
    <property type="project" value="TreeGrafter"/>
</dbReference>
<dbReference type="PROSITE" id="PS50109">
    <property type="entry name" value="HIS_KIN"/>
    <property type="match status" value="1"/>
</dbReference>
<dbReference type="InterPro" id="IPR000014">
    <property type="entry name" value="PAS"/>
</dbReference>
<dbReference type="GO" id="GO:0000156">
    <property type="term" value="F:phosphorelay response regulator activity"/>
    <property type="evidence" value="ECO:0007669"/>
    <property type="project" value="TreeGrafter"/>
</dbReference>
<dbReference type="SMART" id="SM00091">
    <property type="entry name" value="PAS"/>
    <property type="match status" value="2"/>
</dbReference>
<feature type="domain" description="PAS" evidence="11">
    <location>
        <begin position="295"/>
        <end position="364"/>
    </location>
</feature>
<keyword evidence="14" id="KW-1185">Reference proteome</keyword>
<dbReference type="SMART" id="SM00086">
    <property type="entry name" value="PAC"/>
    <property type="match status" value="2"/>
</dbReference>
<comment type="subcellular location">
    <subcellularLocation>
        <location evidence="2">Membrane</location>
    </subcellularLocation>
</comment>
<dbReference type="SUPFAM" id="SSF55785">
    <property type="entry name" value="PYP-like sensor domain (PAS domain)"/>
    <property type="match status" value="2"/>
</dbReference>
<dbReference type="InterPro" id="IPR036890">
    <property type="entry name" value="HATPase_C_sf"/>
</dbReference>
<keyword evidence="7" id="KW-0902">Two-component regulatory system</keyword>
<feature type="transmembrane region" description="Helical" evidence="9">
    <location>
        <begin position="113"/>
        <end position="135"/>
    </location>
</feature>
<dbReference type="InterPro" id="IPR031621">
    <property type="entry name" value="HisKA_7TM"/>
</dbReference>
<evidence type="ECO:0000256" key="8">
    <source>
        <dbReference type="ARBA" id="ARBA00023136"/>
    </source>
</evidence>
<evidence type="ECO:0000256" key="7">
    <source>
        <dbReference type="ARBA" id="ARBA00023012"/>
    </source>
</evidence>
<sequence>MLWLNIPALGWCTFPSFILLFYMEFTGHSKISRRPLFTILCFLPAVLCVYWQWSGNKIFSDVIRDSYGWTQVIANTPQLIFFTAYYVSFISISIYLAYDYWKKANIKRQKEAAKLFFITPFPTIVLGTLTDVIFPTLGITFVPPLAIVFILIWAGGFAYAILKYNFIALTPKGTADEILATMNDVIFLLDSNNNITFVNDAVFRLLNYTPRELQGKPFGFIAASYEDKKEISEELAESGTISNREIYLKGKDGELIPVLISASVVKDQFDEPSGLIISAKDIRQLKLTERNLRESEEKYRNLVEHALIGIGIHQNLILVYANQKFASMLGYSLEEILDKPIEDIIHPEERALILERAERRQKGSNEPETYEMRFLKSDGSYFYALISNVLIEYEGKVATLFNIADITDTKSRIELEQANKELESFSYTVSHDLKAPLRSIIGFSRILLEDYNDSLDERGQDYLKRIFTSARHMQELIDGLLKLSKIGRAELYIGQVNLSKMCMDILQDLKTLEPARKVETVIAENVTVFGDRNLLRAAMENLLQNAWKFTSKNLRAKIEFGVENSEKGCVYFVRDNGIGFDMAYAEKLFKPFQRLHSESEFSGTGIGLATVQRIIQRHGGKIWVESEENVGTTFYFTLPS</sequence>
<dbReference type="InterPro" id="IPR003661">
    <property type="entry name" value="HisK_dim/P_dom"/>
</dbReference>
<dbReference type="PROSITE" id="PS50112">
    <property type="entry name" value="PAS"/>
    <property type="match status" value="2"/>
</dbReference>
<dbReference type="PANTHER" id="PTHR42878:SF15">
    <property type="entry name" value="BACTERIOPHYTOCHROME"/>
    <property type="match status" value="1"/>
</dbReference>
<dbReference type="STRING" id="224999.GCA_001485475_00983"/>
<evidence type="ECO:0000256" key="5">
    <source>
        <dbReference type="ARBA" id="ARBA00022679"/>
    </source>
</evidence>
<gene>
    <name evidence="13" type="ORF">TSYNT_6359</name>
</gene>
<keyword evidence="6" id="KW-0418">Kinase</keyword>
<dbReference type="InterPro" id="IPR036097">
    <property type="entry name" value="HisK_dim/P_sf"/>
</dbReference>
<dbReference type="CDD" id="cd00130">
    <property type="entry name" value="PAS"/>
    <property type="match status" value="2"/>
</dbReference>
<dbReference type="InterPro" id="IPR005467">
    <property type="entry name" value="His_kinase_dom"/>
</dbReference>
<dbReference type="InterPro" id="IPR050351">
    <property type="entry name" value="BphY/WalK/GraS-like"/>
</dbReference>
<dbReference type="Gene3D" id="1.10.287.130">
    <property type="match status" value="1"/>
</dbReference>
<dbReference type="Proteomes" id="UP000062160">
    <property type="component" value="Unassembled WGS sequence"/>
</dbReference>
<feature type="transmembrane region" description="Helical" evidence="9">
    <location>
        <begin position="141"/>
        <end position="162"/>
    </location>
</feature>
<keyword evidence="5" id="KW-0808">Transferase</keyword>
<evidence type="ECO:0000313" key="13">
    <source>
        <dbReference type="EMBL" id="GAQ24974.1"/>
    </source>
</evidence>
<evidence type="ECO:0000256" key="3">
    <source>
        <dbReference type="ARBA" id="ARBA00012438"/>
    </source>
</evidence>
<dbReference type="PANTHER" id="PTHR42878">
    <property type="entry name" value="TWO-COMPONENT HISTIDINE KINASE"/>
    <property type="match status" value="1"/>
</dbReference>
<organism evidence="13">
    <name type="scientific">Tepidanaerobacter syntrophicus</name>
    <dbReference type="NCBI Taxonomy" id="224999"/>
    <lineage>
        <taxon>Bacteria</taxon>
        <taxon>Bacillati</taxon>
        <taxon>Bacillota</taxon>
        <taxon>Clostridia</taxon>
        <taxon>Thermosediminibacterales</taxon>
        <taxon>Tepidanaerobacteraceae</taxon>
        <taxon>Tepidanaerobacter</taxon>
    </lineage>
</organism>
<dbReference type="GO" id="GO:0007234">
    <property type="term" value="P:osmosensory signaling via phosphorelay pathway"/>
    <property type="evidence" value="ECO:0007669"/>
    <property type="project" value="TreeGrafter"/>
</dbReference>
<keyword evidence="9" id="KW-0812">Transmembrane</keyword>
<evidence type="ECO:0000256" key="4">
    <source>
        <dbReference type="ARBA" id="ARBA00022553"/>
    </source>
</evidence>
<evidence type="ECO:0000259" key="11">
    <source>
        <dbReference type="PROSITE" id="PS50112"/>
    </source>
</evidence>
<dbReference type="Gene3D" id="3.30.450.20">
    <property type="entry name" value="PAS domain"/>
    <property type="match status" value="2"/>
</dbReference>
<dbReference type="Pfam" id="PF02518">
    <property type="entry name" value="HATPase_c"/>
    <property type="match status" value="1"/>
</dbReference>
<dbReference type="CDD" id="cd00082">
    <property type="entry name" value="HisKA"/>
    <property type="match status" value="1"/>
</dbReference>
<dbReference type="Pfam" id="PF16927">
    <property type="entry name" value="HisKA_7TM"/>
    <property type="match status" value="1"/>
</dbReference>
<dbReference type="PROSITE" id="PS50113">
    <property type="entry name" value="PAC"/>
    <property type="match status" value="1"/>
</dbReference>
<dbReference type="Pfam" id="PF13426">
    <property type="entry name" value="PAS_9"/>
    <property type="match status" value="2"/>
</dbReference>
<dbReference type="EC" id="2.7.13.3" evidence="3"/>
<dbReference type="InterPro" id="IPR001610">
    <property type="entry name" value="PAC"/>
</dbReference>
<feature type="domain" description="PAS" evidence="11">
    <location>
        <begin position="177"/>
        <end position="216"/>
    </location>
</feature>
<dbReference type="InterPro" id="IPR003594">
    <property type="entry name" value="HATPase_dom"/>
</dbReference>
<feature type="transmembrane region" description="Helical" evidence="9">
    <location>
        <begin position="79"/>
        <end position="101"/>
    </location>
</feature>
<evidence type="ECO:0000256" key="9">
    <source>
        <dbReference type="SAM" id="Phobius"/>
    </source>
</evidence>
<dbReference type="InterPro" id="IPR000700">
    <property type="entry name" value="PAS-assoc_C"/>
</dbReference>
<dbReference type="EMBL" id="DF977000">
    <property type="protein sequence ID" value="GAQ24974.1"/>
    <property type="molecule type" value="Genomic_DNA"/>
</dbReference>
<dbReference type="InterPro" id="IPR035965">
    <property type="entry name" value="PAS-like_dom_sf"/>
</dbReference>
<dbReference type="FunFam" id="3.30.565.10:FF:000006">
    <property type="entry name" value="Sensor histidine kinase WalK"/>
    <property type="match status" value="1"/>
</dbReference>
<keyword evidence="4" id="KW-0597">Phosphoprotein</keyword>
<feature type="transmembrane region" description="Helical" evidence="9">
    <location>
        <begin position="35"/>
        <end position="53"/>
    </location>
</feature>
<dbReference type="Gene3D" id="3.30.565.10">
    <property type="entry name" value="Histidine kinase-like ATPase, C-terminal domain"/>
    <property type="match status" value="1"/>
</dbReference>
<evidence type="ECO:0000313" key="14">
    <source>
        <dbReference type="Proteomes" id="UP000062160"/>
    </source>
</evidence>
<dbReference type="Pfam" id="PF00512">
    <property type="entry name" value="HisKA"/>
    <property type="match status" value="1"/>
</dbReference>
<proteinExistence type="predicted"/>
<reference evidence="13" key="1">
    <citation type="journal article" date="2016" name="Genome Announc.">
        <title>Draft Genome Sequence of the Syntrophic Lactate-Degrading Bacterium Tepidanaerobacter syntrophicus JLT.</title>
        <authorList>
            <person name="Matsuura N."/>
            <person name="Ohashi A."/>
            <person name="Tourlousse D.M."/>
            <person name="Sekiguchi Y."/>
        </authorList>
    </citation>
    <scope>NUCLEOTIDE SEQUENCE [LARGE SCALE GENOMIC DNA]</scope>
    <source>
        <strain evidence="13">JL</strain>
    </source>
</reference>
<dbReference type="GO" id="GO:0000155">
    <property type="term" value="F:phosphorelay sensor kinase activity"/>
    <property type="evidence" value="ECO:0007669"/>
    <property type="project" value="InterPro"/>
</dbReference>
<dbReference type="NCBIfam" id="TIGR00229">
    <property type="entry name" value="sensory_box"/>
    <property type="match status" value="2"/>
</dbReference>
<dbReference type="SUPFAM" id="SSF55874">
    <property type="entry name" value="ATPase domain of HSP90 chaperone/DNA topoisomerase II/histidine kinase"/>
    <property type="match status" value="1"/>
</dbReference>
<feature type="transmembrane region" description="Helical" evidence="9">
    <location>
        <begin position="6"/>
        <end position="23"/>
    </location>
</feature>
<evidence type="ECO:0000259" key="10">
    <source>
        <dbReference type="PROSITE" id="PS50109"/>
    </source>
</evidence>
<dbReference type="PRINTS" id="PR00344">
    <property type="entry name" value="BCTRLSENSOR"/>
</dbReference>
<keyword evidence="9" id="KW-1133">Transmembrane helix</keyword>
<protein>
    <recommendedName>
        <fullName evidence="3">histidine kinase</fullName>
        <ecNumber evidence="3">2.7.13.3</ecNumber>
    </recommendedName>
</protein>
<accession>A0A0U9HDZ6</accession>
<dbReference type="SMART" id="SM00387">
    <property type="entry name" value="HATPase_c"/>
    <property type="match status" value="1"/>
</dbReference>
<name>A0A0U9HDZ6_9FIRM</name>
<keyword evidence="8 9" id="KW-0472">Membrane</keyword>
<evidence type="ECO:0000259" key="12">
    <source>
        <dbReference type="PROSITE" id="PS50113"/>
    </source>
</evidence>
<evidence type="ECO:0000256" key="6">
    <source>
        <dbReference type="ARBA" id="ARBA00022777"/>
    </source>
</evidence>
<dbReference type="SMART" id="SM00388">
    <property type="entry name" value="HisKA"/>
    <property type="match status" value="1"/>
</dbReference>
<dbReference type="SUPFAM" id="SSF47384">
    <property type="entry name" value="Homodimeric domain of signal transducing histidine kinase"/>
    <property type="match status" value="1"/>
</dbReference>
<dbReference type="GO" id="GO:0016020">
    <property type="term" value="C:membrane"/>
    <property type="evidence" value="ECO:0007669"/>
    <property type="project" value="UniProtKB-SubCell"/>
</dbReference>
<evidence type="ECO:0000256" key="2">
    <source>
        <dbReference type="ARBA" id="ARBA00004370"/>
    </source>
</evidence>
<dbReference type="InterPro" id="IPR004358">
    <property type="entry name" value="Sig_transdc_His_kin-like_C"/>
</dbReference>
<feature type="domain" description="Histidine kinase" evidence="10">
    <location>
        <begin position="428"/>
        <end position="640"/>
    </location>
</feature>
<feature type="domain" description="PAC" evidence="12">
    <location>
        <begin position="242"/>
        <end position="294"/>
    </location>
</feature>